<evidence type="ECO:0000256" key="1">
    <source>
        <dbReference type="SAM" id="MobiDB-lite"/>
    </source>
</evidence>
<sequence>MHTPSSLLMSKKQCQVLAAREGGNSTRTEDAHMQRDAHRQRPQLPQLHHAACSVWLHNMDVENPVRPTAAPTKTALVNMALVQSSRPITPTSRHHEKKNGVGALSNNSRTENTARLPSPSLPLVRHRRPPTTHLAIPQPVALLC</sequence>
<name>A0A9W8QBV9_AKAMU</name>
<feature type="region of interest" description="Disordered" evidence="1">
    <location>
        <begin position="86"/>
        <end position="132"/>
    </location>
</feature>
<feature type="compositionally biased region" description="Polar residues" evidence="1">
    <location>
        <begin position="104"/>
        <end position="115"/>
    </location>
</feature>
<dbReference type="RefSeq" id="XP_056053856.1">
    <property type="nucleotide sequence ID" value="XM_056196740.1"/>
</dbReference>
<dbReference type="AlphaFoldDB" id="A0A9W8QBV9"/>
<reference evidence="2" key="1">
    <citation type="journal article" date="2023" name="Access Microbiol">
        <title>De-novo genome assembly for Akanthomyces muscarius, a biocontrol agent of insect agricultural pests.</title>
        <authorList>
            <person name="Erdos Z."/>
            <person name="Studholme D.J."/>
            <person name="Raymond B."/>
            <person name="Sharma M."/>
        </authorList>
    </citation>
    <scope>NUCLEOTIDE SEQUENCE</scope>
    <source>
        <strain evidence="2">Ve6</strain>
    </source>
</reference>
<dbReference type="EMBL" id="JAJHUN010000008">
    <property type="protein sequence ID" value="KAJ4153198.1"/>
    <property type="molecule type" value="Genomic_DNA"/>
</dbReference>
<dbReference type="GeneID" id="80896857"/>
<gene>
    <name evidence="2" type="ORF">LMH87_009698</name>
</gene>
<dbReference type="Proteomes" id="UP001144673">
    <property type="component" value="Chromosome 5"/>
</dbReference>
<proteinExistence type="predicted"/>
<comment type="caution">
    <text evidence="2">The sequence shown here is derived from an EMBL/GenBank/DDBJ whole genome shotgun (WGS) entry which is preliminary data.</text>
</comment>
<evidence type="ECO:0000313" key="3">
    <source>
        <dbReference type="Proteomes" id="UP001144673"/>
    </source>
</evidence>
<protein>
    <submittedName>
        <fullName evidence="2">Uncharacterized protein</fullName>
    </submittedName>
</protein>
<evidence type="ECO:0000313" key="2">
    <source>
        <dbReference type="EMBL" id="KAJ4153198.1"/>
    </source>
</evidence>
<accession>A0A9W8QBV9</accession>
<organism evidence="2 3">
    <name type="scientific">Akanthomyces muscarius</name>
    <name type="common">Entomopathogenic fungus</name>
    <name type="synonym">Lecanicillium muscarium</name>
    <dbReference type="NCBI Taxonomy" id="2231603"/>
    <lineage>
        <taxon>Eukaryota</taxon>
        <taxon>Fungi</taxon>
        <taxon>Dikarya</taxon>
        <taxon>Ascomycota</taxon>
        <taxon>Pezizomycotina</taxon>
        <taxon>Sordariomycetes</taxon>
        <taxon>Hypocreomycetidae</taxon>
        <taxon>Hypocreales</taxon>
        <taxon>Cordycipitaceae</taxon>
        <taxon>Akanthomyces</taxon>
    </lineage>
</organism>
<keyword evidence="3" id="KW-1185">Reference proteome</keyword>